<evidence type="ECO:0000256" key="2">
    <source>
        <dbReference type="SAM" id="MobiDB-lite"/>
    </source>
</evidence>
<reference evidence="5 6" key="1">
    <citation type="journal article" date="2017" name="Int. J. Syst. Evol. Microbiol.">
        <title>Bacillus mangrovi sp. nov., isolated from a sediment sample from a mangrove forest.</title>
        <authorList>
            <person name="Gupta V."/>
            <person name="Singh P.K."/>
            <person name="Korpole S."/>
            <person name="Tanuku N.R.S."/>
            <person name="Pinnaka A.K."/>
        </authorList>
    </citation>
    <scope>NUCLEOTIDE SEQUENCE [LARGE SCALE GENOMIC DNA]</scope>
    <source>
        <strain evidence="5 6">KCTC 33872</strain>
    </source>
</reference>
<keyword evidence="6" id="KW-1185">Reference proteome</keyword>
<dbReference type="PROSITE" id="PS51294">
    <property type="entry name" value="HTH_MYB"/>
    <property type="match status" value="1"/>
</dbReference>
<evidence type="ECO:0000259" key="4">
    <source>
        <dbReference type="PROSITE" id="PS51294"/>
    </source>
</evidence>
<name>A0A7X2V410_9BACI</name>
<dbReference type="SMART" id="SM00717">
    <property type="entry name" value="SANT"/>
    <property type="match status" value="1"/>
</dbReference>
<feature type="region of interest" description="Disordered" evidence="2">
    <location>
        <begin position="175"/>
        <end position="198"/>
    </location>
</feature>
<dbReference type="PROSITE" id="PS50090">
    <property type="entry name" value="MYB_LIKE"/>
    <property type="match status" value="1"/>
</dbReference>
<dbReference type="RefSeq" id="WP_155111169.1">
    <property type="nucleotide sequence ID" value="NZ_WMIB01000002.1"/>
</dbReference>
<dbReference type="AlphaFoldDB" id="A0A7X2V410"/>
<sequence>MTAVRQDAWSQDEDLLLAEVVLRHIREGGTQLAAFEEVGRHLSRTAAACGFRWNSYVRKQYKSGIDLAKKHRKESRSRTESFKEEKQAAAEPEKGKQLTIKEVVRFLEGYEGAEDAAALRKANEGLSEQVQSLELRVVSLEKERDLLQNQLQLVEEDYQSLIEIMDRARKMAISQEGERNRKVKFQMDRNGNLERVEK</sequence>
<proteinExistence type="predicted"/>
<feature type="compositionally biased region" description="Basic and acidic residues" evidence="2">
    <location>
        <begin position="176"/>
        <end position="198"/>
    </location>
</feature>
<dbReference type="NCBIfam" id="TIGR02894">
    <property type="entry name" value="DNA_bind_RsfA"/>
    <property type="match status" value="1"/>
</dbReference>
<dbReference type="InterPro" id="IPR001005">
    <property type="entry name" value="SANT/Myb"/>
</dbReference>
<accession>A0A7X2V410</accession>
<feature type="region of interest" description="Disordered" evidence="2">
    <location>
        <begin position="68"/>
        <end position="94"/>
    </location>
</feature>
<dbReference type="OrthoDB" id="2845592at2"/>
<dbReference type="PANTHER" id="PTHR41302:SF2">
    <property type="entry name" value="PRESPORE SPECIFIC TRANSCRIPTIONAL ACTIVATOR RSFA"/>
    <property type="match status" value="1"/>
</dbReference>
<dbReference type="Proteomes" id="UP000434639">
    <property type="component" value="Unassembled WGS sequence"/>
</dbReference>
<dbReference type="SUPFAM" id="SSF46689">
    <property type="entry name" value="Homeodomain-like"/>
    <property type="match status" value="1"/>
</dbReference>
<organism evidence="5 6">
    <name type="scientific">Metabacillus mangrovi</name>
    <dbReference type="NCBI Taxonomy" id="1491830"/>
    <lineage>
        <taxon>Bacteria</taxon>
        <taxon>Bacillati</taxon>
        <taxon>Bacillota</taxon>
        <taxon>Bacilli</taxon>
        <taxon>Bacillales</taxon>
        <taxon>Bacillaceae</taxon>
        <taxon>Metabacillus</taxon>
    </lineage>
</organism>
<dbReference type="EMBL" id="WMIB01000002">
    <property type="protein sequence ID" value="MTH52621.1"/>
    <property type="molecule type" value="Genomic_DNA"/>
</dbReference>
<feature type="domain" description="HTH myb-type" evidence="4">
    <location>
        <begin position="1"/>
        <end position="61"/>
    </location>
</feature>
<dbReference type="InterPro" id="IPR009057">
    <property type="entry name" value="Homeodomain-like_sf"/>
</dbReference>
<dbReference type="PANTHER" id="PTHR41302">
    <property type="entry name" value="PRESPORE-SPECIFIC TRANSCRIPTIONAL REGULATOR RSFA-RELATED"/>
    <property type="match status" value="1"/>
</dbReference>
<evidence type="ECO:0000256" key="1">
    <source>
        <dbReference type="SAM" id="Coils"/>
    </source>
</evidence>
<dbReference type="InterPro" id="IPR014243">
    <property type="entry name" value="RsfA-like"/>
</dbReference>
<dbReference type="InterPro" id="IPR017930">
    <property type="entry name" value="Myb_dom"/>
</dbReference>
<comment type="caution">
    <text evidence="5">The sequence shown here is derived from an EMBL/GenBank/DDBJ whole genome shotgun (WGS) entry which is preliminary data.</text>
</comment>
<feature type="coiled-coil region" evidence="1">
    <location>
        <begin position="116"/>
        <end position="171"/>
    </location>
</feature>
<feature type="compositionally biased region" description="Basic and acidic residues" evidence="2">
    <location>
        <begin position="76"/>
        <end position="94"/>
    </location>
</feature>
<evidence type="ECO:0000313" key="6">
    <source>
        <dbReference type="Proteomes" id="UP000434639"/>
    </source>
</evidence>
<dbReference type="Pfam" id="PF13921">
    <property type="entry name" value="Myb_DNA-bind_6"/>
    <property type="match status" value="1"/>
</dbReference>
<protein>
    <submittedName>
        <fullName evidence="5">RsfA family transcriptional regulator</fullName>
    </submittedName>
</protein>
<evidence type="ECO:0000313" key="5">
    <source>
        <dbReference type="EMBL" id="MTH52621.1"/>
    </source>
</evidence>
<evidence type="ECO:0000259" key="3">
    <source>
        <dbReference type="PROSITE" id="PS50090"/>
    </source>
</evidence>
<dbReference type="Gene3D" id="1.10.10.60">
    <property type="entry name" value="Homeodomain-like"/>
    <property type="match status" value="1"/>
</dbReference>
<gene>
    <name evidence="5" type="ORF">GKZ89_04310</name>
</gene>
<keyword evidence="1" id="KW-0175">Coiled coil</keyword>
<feature type="domain" description="Myb-like" evidence="3">
    <location>
        <begin position="1"/>
        <end position="57"/>
    </location>
</feature>